<proteinExistence type="inferred from homology"/>
<evidence type="ECO:0000256" key="2">
    <source>
        <dbReference type="ARBA" id="ARBA00008814"/>
    </source>
</evidence>
<comment type="subcellular location">
    <subcellularLocation>
        <location evidence="1">Cell envelope</location>
    </subcellularLocation>
</comment>
<keyword evidence="7" id="KW-1185">Reference proteome</keyword>
<evidence type="ECO:0000256" key="4">
    <source>
        <dbReference type="ARBA" id="ARBA00022729"/>
    </source>
</evidence>
<dbReference type="EMBL" id="BAAAJK010000001">
    <property type="protein sequence ID" value="GAA1379455.1"/>
    <property type="molecule type" value="Genomic_DNA"/>
</dbReference>
<evidence type="ECO:0000256" key="3">
    <source>
        <dbReference type="ARBA" id="ARBA00022448"/>
    </source>
</evidence>
<dbReference type="CDD" id="cd01146">
    <property type="entry name" value="FhuD"/>
    <property type="match status" value="1"/>
</dbReference>
<dbReference type="SUPFAM" id="SSF53807">
    <property type="entry name" value="Helical backbone' metal receptor"/>
    <property type="match status" value="1"/>
</dbReference>
<dbReference type="InterPro" id="IPR051313">
    <property type="entry name" value="Bact_iron-sidero_bind"/>
</dbReference>
<evidence type="ECO:0000259" key="5">
    <source>
        <dbReference type="PROSITE" id="PS50983"/>
    </source>
</evidence>
<dbReference type="InterPro" id="IPR002491">
    <property type="entry name" value="ABC_transptr_periplasmic_BD"/>
</dbReference>
<sequence>MPTVPTRARPVRGELAALLVALLVVAGCTSGGSSDAAAPEAGGAGAFPVRIDHAYGSTEIPAEPQRVVTLGLSDQDPLLALGVRPIAVSEWYGDYPHATWPWAQDELGDARPVVLNGGVRNEEAPPLEEIAALDPDLILSLYNGTTEQQYEQLSAIAPTVVPDDGFSDFTITWQEATRATGEALGREEEALDLVAATEQKFTEAAGQHPEFAGKRAVVAERFEPGSSVVRSGNDIRALFFTQLGFESPTEIAGIRPDQYGEIKVSDELMGELSRDLLVWNIGSSPELRSEIENNPLYPTLPVAQQGRVLWVEDPVVSGAFSWGTILSLDYALEQLVPQIAETVG</sequence>
<accession>A0ABP4I6Q5</accession>
<keyword evidence="4" id="KW-0732">Signal</keyword>
<evidence type="ECO:0000256" key="1">
    <source>
        <dbReference type="ARBA" id="ARBA00004196"/>
    </source>
</evidence>
<protein>
    <submittedName>
        <fullName evidence="6">Iron-siderophore ABC transporter substrate-binding protein</fullName>
    </submittedName>
</protein>
<dbReference type="PANTHER" id="PTHR30532">
    <property type="entry name" value="IRON III DICITRATE-BINDING PERIPLASMIC PROTEIN"/>
    <property type="match status" value="1"/>
</dbReference>
<dbReference type="Gene3D" id="3.40.50.1980">
    <property type="entry name" value="Nitrogenase molybdenum iron protein domain"/>
    <property type="match status" value="2"/>
</dbReference>
<evidence type="ECO:0000313" key="6">
    <source>
        <dbReference type="EMBL" id="GAA1379455.1"/>
    </source>
</evidence>
<reference evidence="7" key="1">
    <citation type="journal article" date="2019" name="Int. J. Syst. Evol. Microbiol.">
        <title>The Global Catalogue of Microorganisms (GCM) 10K type strain sequencing project: providing services to taxonomists for standard genome sequencing and annotation.</title>
        <authorList>
            <consortium name="The Broad Institute Genomics Platform"/>
            <consortium name="The Broad Institute Genome Sequencing Center for Infectious Disease"/>
            <person name="Wu L."/>
            <person name="Ma J."/>
        </authorList>
    </citation>
    <scope>NUCLEOTIDE SEQUENCE [LARGE SCALE GENOMIC DNA]</scope>
    <source>
        <strain evidence="7">JCM 11896</strain>
    </source>
</reference>
<name>A0ABP4I6Q5_9PSEU</name>
<dbReference type="Pfam" id="PF01497">
    <property type="entry name" value="Peripla_BP_2"/>
    <property type="match status" value="1"/>
</dbReference>
<dbReference type="PANTHER" id="PTHR30532:SF24">
    <property type="entry name" value="FERRIC ENTEROBACTIN-BINDING PERIPLASMIC PROTEIN FEPB"/>
    <property type="match status" value="1"/>
</dbReference>
<gene>
    <name evidence="6" type="ORF">GCM10009613_02110</name>
</gene>
<dbReference type="PROSITE" id="PS51257">
    <property type="entry name" value="PROKAR_LIPOPROTEIN"/>
    <property type="match status" value="1"/>
</dbReference>
<keyword evidence="3" id="KW-0813">Transport</keyword>
<dbReference type="Proteomes" id="UP001501414">
    <property type="component" value="Unassembled WGS sequence"/>
</dbReference>
<comment type="caution">
    <text evidence="6">The sequence shown here is derived from an EMBL/GenBank/DDBJ whole genome shotgun (WGS) entry which is preliminary data.</text>
</comment>
<organism evidence="6 7">
    <name type="scientific">Pseudonocardia kongjuensis</name>
    <dbReference type="NCBI Taxonomy" id="102227"/>
    <lineage>
        <taxon>Bacteria</taxon>
        <taxon>Bacillati</taxon>
        <taxon>Actinomycetota</taxon>
        <taxon>Actinomycetes</taxon>
        <taxon>Pseudonocardiales</taxon>
        <taxon>Pseudonocardiaceae</taxon>
        <taxon>Pseudonocardia</taxon>
    </lineage>
</organism>
<dbReference type="PROSITE" id="PS50983">
    <property type="entry name" value="FE_B12_PBP"/>
    <property type="match status" value="1"/>
</dbReference>
<feature type="domain" description="Fe/B12 periplasmic-binding" evidence="5">
    <location>
        <begin position="66"/>
        <end position="343"/>
    </location>
</feature>
<evidence type="ECO:0000313" key="7">
    <source>
        <dbReference type="Proteomes" id="UP001501414"/>
    </source>
</evidence>
<comment type="similarity">
    <text evidence="2">Belongs to the bacterial solute-binding protein 8 family.</text>
</comment>